<sequence length="213" mass="22827">MVDPLLDRQVVAARPPILMRHIRQHLLAPNRRWRADRHVLPWPAAASHVLPLLLLAELETGCAEVRLKFLAEVGVLGHRHGLAVVVQLDGDRLVGCVRVGGVHLLGMRIPVLPLLCAWGAKQGSARPALAKCRPGGLGAYSGARTIFQAPSSSVVPGTEHEEHADHRIREGAKEPEARTGPRWSAAPEVACALLAPCALSVSGGSIAHVLKRK</sequence>
<protein>
    <submittedName>
        <fullName evidence="2">Uncharacterized protein</fullName>
    </submittedName>
</protein>
<gene>
    <name evidence="2" type="ORF">CALCODRAFT_201449</name>
</gene>
<proteinExistence type="predicted"/>
<dbReference type="AlphaFoldDB" id="A0A165C4K4"/>
<organism evidence="2 3">
    <name type="scientific">Calocera cornea HHB12733</name>
    <dbReference type="NCBI Taxonomy" id="1353952"/>
    <lineage>
        <taxon>Eukaryota</taxon>
        <taxon>Fungi</taxon>
        <taxon>Dikarya</taxon>
        <taxon>Basidiomycota</taxon>
        <taxon>Agaricomycotina</taxon>
        <taxon>Dacrymycetes</taxon>
        <taxon>Dacrymycetales</taxon>
        <taxon>Dacrymycetaceae</taxon>
        <taxon>Calocera</taxon>
    </lineage>
</organism>
<evidence type="ECO:0000313" key="3">
    <source>
        <dbReference type="Proteomes" id="UP000076842"/>
    </source>
</evidence>
<dbReference type="InParanoid" id="A0A165C4K4"/>
<accession>A0A165C4K4</accession>
<dbReference type="EMBL" id="KV424206">
    <property type="protein sequence ID" value="KZT50230.1"/>
    <property type="molecule type" value="Genomic_DNA"/>
</dbReference>
<evidence type="ECO:0000256" key="1">
    <source>
        <dbReference type="SAM" id="MobiDB-lite"/>
    </source>
</evidence>
<keyword evidence="3" id="KW-1185">Reference proteome</keyword>
<reference evidence="2 3" key="1">
    <citation type="journal article" date="2016" name="Mol. Biol. Evol.">
        <title>Comparative Genomics of Early-Diverging Mushroom-Forming Fungi Provides Insights into the Origins of Lignocellulose Decay Capabilities.</title>
        <authorList>
            <person name="Nagy L.G."/>
            <person name="Riley R."/>
            <person name="Tritt A."/>
            <person name="Adam C."/>
            <person name="Daum C."/>
            <person name="Floudas D."/>
            <person name="Sun H."/>
            <person name="Yadav J.S."/>
            <person name="Pangilinan J."/>
            <person name="Larsson K.H."/>
            <person name="Matsuura K."/>
            <person name="Barry K."/>
            <person name="Labutti K."/>
            <person name="Kuo R."/>
            <person name="Ohm R.A."/>
            <person name="Bhattacharya S.S."/>
            <person name="Shirouzu T."/>
            <person name="Yoshinaga Y."/>
            <person name="Martin F.M."/>
            <person name="Grigoriev I.V."/>
            <person name="Hibbett D.S."/>
        </authorList>
    </citation>
    <scope>NUCLEOTIDE SEQUENCE [LARGE SCALE GENOMIC DNA]</scope>
    <source>
        <strain evidence="2 3">HHB12733</strain>
    </source>
</reference>
<feature type="compositionally biased region" description="Basic and acidic residues" evidence="1">
    <location>
        <begin position="158"/>
        <end position="179"/>
    </location>
</feature>
<dbReference type="Proteomes" id="UP000076842">
    <property type="component" value="Unassembled WGS sequence"/>
</dbReference>
<feature type="region of interest" description="Disordered" evidence="1">
    <location>
        <begin position="152"/>
        <end position="181"/>
    </location>
</feature>
<name>A0A165C4K4_9BASI</name>
<evidence type="ECO:0000313" key="2">
    <source>
        <dbReference type="EMBL" id="KZT50230.1"/>
    </source>
</evidence>